<gene>
    <name evidence="1" type="ORF">LAS9267_01737</name>
</gene>
<organism evidence="1 2">
    <name type="scientific">Latilactobacillus sakei</name>
    <name type="common">Lactobacillus sakei</name>
    <dbReference type="NCBI Taxonomy" id="1599"/>
    <lineage>
        <taxon>Bacteria</taxon>
        <taxon>Bacillati</taxon>
        <taxon>Bacillota</taxon>
        <taxon>Bacilli</taxon>
        <taxon>Lactobacillales</taxon>
        <taxon>Lactobacillaceae</taxon>
        <taxon>Latilactobacillus</taxon>
    </lineage>
</organism>
<dbReference type="GeneID" id="57133920"/>
<sequence>MGELTALPNQFENLVRLGKVALNQRQWPEAIAHLEAAYDLQQTTALNLLLVSVLVAAGDNQRALQLAFEKKDFYTNETDLRLLYNGLLIKNQHFIAANELWSAVEATDAFEQRTKQKGQALLKTAEKAYQATEQQAIKKRQEQLYNITTGDFQDQQRRLDAAELLPLADYLQGVSPILVNPYCHPFVKTTILETLVRLRYSESVTINWFDQVQQVTPSELELMTNRPVLKLIQKTIQNILGQQDPIILEAALAECQMTFAYLYPFEETVIDNPEEWGQALIQQLGVFIFEPTVPISEKTIQWLKKLQELTEELVF</sequence>
<evidence type="ECO:0000313" key="2">
    <source>
        <dbReference type="Proteomes" id="UP000239650"/>
    </source>
</evidence>
<dbReference type="EMBL" id="OKRC01000009">
    <property type="protein sequence ID" value="SPE22713.1"/>
    <property type="molecule type" value="Genomic_DNA"/>
</dbReference>
<accession>A0A094Y0B4</accession>
<dbReference type="SUPFAM" id="SSF48452">
    <property type="entry name" value="TPR-like"/>
    <property type="match status" value="1"/>
</dbReference>
<dbReference type="AlphaFoldDB" id="A0A094Y0B4"/>
<proteinExistence type="predicted"/>
<name>A0A094Y0B4_LATSK</name>
<dbReference type="RefSeq" id="WP_025015736.1">
    <property type="nucleotide sequence ID" value="NZ_BJLN01000001.1"/>
</dbReference>
<comment type="caution">
    <text evidence="1">The sequence shown here is derived from an EMBL/GenBank/DDBJ whole genome shotgun (WGS) entry which is preliminary data.</text>
</comment>
<protein>
    <submittedName>
        <fullName evidence="1">Uncharacterized protein</fullName>
    </submittedName>
</protein>
<dbReference type="SUPFAM" id="SSF116965">
    <property type="entry name" value="Hypothetical protein MPN330"/>
    <property type="match status" value="1"/>
</dbReference>
<dbReference type="Proteomes" id="UP000239650">
    <property type="component" value="Unassembled WGS sequence"/>
</dbReference>
<evidence type="ECO:0000313" key="1">
    <source>
        <dbReference type="EMBL" id="SPE22713.1"/>
    </source>
</evidence>
<reference evidence="1 2" key="1">
    <citation type="submission" date="2018-02" db="EMBL/GenBank/DDBJ databases">
        <authorList>
            <person name="Rodrigo-Torres L."/>
            <person name="Arahal R. D."/>
            <person name="Lucena T."/>
        </authorList>
    </citation>
    <scope>NUCLEOTIDE SEQUENCE [LARGE SCALE GENOMIC DNA]</scope>
    <source>
        <strain evidence="1 2">CECT 9267</strain>
    </source>
</reference>
<dbReference type="InterPro" id="IPR011990">
    <property type="entry name" value="TPR-like_helical_dom_sf"/>
</dbReference>